<proteinExistence type="predicted"/>
<evidence type="ECO:0000313" key="2">
    <source>
        <dbReference type="EMBL" id="QLH04111.1"/>
    </source>
</evidence>
<dbReference type="PANTHER" id="PTHR43252">
    <property type="entry name" value="TRANSCRIPTIONAL REGULATOR YQJI"/>
    <property type="match status" value="1"/>
</dbReference>
<dbReference type="RefSeq" id="WP_179363570.1">
    <property type="nucleotide sequence ID" value="NZ_CP026994.1"/>
</dbReference>
<evidence type="ECO:0000313" key="3">
    <source>
        <dbReference type="Proteomes" id="UP000509441"/>
    </source>
</evidence>
<dbReference type="Proteomes" id="UP000509441">
    <property type="component" value="Chromosome"/>
</dbReference>
<keyword evidence="3" id="KW-1185">Reference proteome</keyword>
<dbReference type="GeneID" id="56060551"/>
<accession>A0A7D5M242</accession>
<dbReference type="Pfam" id="PF03551">
    <property type="entry name" value="PadR"/>
    <property type="match status" value="1"/>
</dbReference>
<reference evidence="2 3" key="1">
    <citation type="submission" date="2018-02" db="EMBL/GenBank/DDBJ databases">
        <title>Complete genome of Nitrosopumilus oxyclinae HCE1.</title>
        <authorList>
            <person name="Qin W."/>
            <person name="Zheng Y."/>
            <person name="Stahl D.A."/>
        </authorList>
    </citation>
    <scope>NUCLEOTIDE SEQUENCE [LARGE SCALE GENOMIC DNA]</scope>
    <source>
        <strain evidence="2 3">HCE1</strain>
    </source>
</reference>
<sequence>MISEWFQRVGSSVPRGFSRYFILELLKKTPHTGKEIIDYAVEQSNGIWKPSPGLIYPLLGRLLDEGLIEETKDGKYQLTQKGKDTAEDVDKVNDIVKKQLEVLFRLGNVGRFVALDLLEKIAAMGSILSSNFANMTEDETKKYKQFLESELKKVQEKEIKKKSKKIEIE</sequence>
<dbReference type="EMBL" id="CP026994">
    <property type="protein sequence ID" value="QLH04111.1"/>
    <property type="molecule type" value="Genomic_DNA"/>
</dbReference>
<gene>
    <name evidence="2" type="ORF">C5F49_01345</name>
</gene>
<dbReference type="PANTHER" id="PTHR43252:SF5">
    <property type="entry name" value="TRANSCRIPTIONAL REGULATOR, PADR-LIKE FAMILY"/>
    <property type="match status" value="1"/>
</dbReference>
<dbReference type="InterPro" id="IPR036390">
    <property type="entry name" value="WH_DNA-bd_sf"/>
</dbReference>
<dbReference type="Gene3D" id="1.10.10.10">
    <property type="entry name" value="Winged helix-like DNA-binding domain superfamily/Winged helix DNA-binding domain"/>
    <property type="match status" value="1"/>
</dbReference>
<dbReference type="KEGG" id="nox:C5F49_01345"/>
<dbReference type="InterPro" id="IPR036388">
    <property type="entry name" value="WH-like_DNA-bd_sf"/>
</dbReference>
<evidence type="ECO:0000259" key="1">
    <source>
        <dbReference type="Pfam" id="PF03551"/>
    </source>
</evidence>
<dbReference type="AlphaFoldDB" id="A0A7D5M242"/>
<dbReference type="InterPro" id="IPR005149">
    <property type="entry name" value="Tscrpt_reg_PadR_N"/>
</dbReference>
<protein>
    <submittedName>
        <fullName evidence="2">PadR family transcriptional regulator</fullName>
    </submittedName>
</protein>
<feature type="domain" description="Transcription regulator PadR N-terminal" evidence="1">
    <location>
        <begin position="22"/>
        <end position="86"/>
    </location>
</feature>
<name>A0A7D5M242_9ARCH</name>
<dbReference type="SUPFAM" id="SSF46785">
    <property type="entry name" value="Winged helix' DNA-binding domain"/>
    <property type="match status" value="1"/>
</dbReference>
<dbReference type="OrthoDB" id="56053at2157"/>
<organism evidence="2 3">
    <name type="scientific">Nitrosopumilus oxyclinae</name>
    <dbReference type="NCBI Taxonomy" id="1959104"/>
    <lineage>
        <taxon>Archaea</taxon>
        <taxon>Nitrososphaerota</taxon>
        <taxon>Nitrososphaeria</taxon>
        <taxon>Nitrosopumilales</taxon>
        <taxon>Nitrosopumilaceae</taxon>
        <taxon>Nitrosopumilus</taxon>
    </lineage>
</organism>